<evidence type="ECO:0000259" key="5">
    <source>
        <dbReference type="PROSITE" id="PS50893"/>
    </source>
</evidence>
<keyword evidence="1" id="KW-0677">Repeat</keyword>
<dbReference type="InterPro" id="IPR003439">
    <property type="entry name" value="ABC_transporter-like_ATP-bd"/>
</dbReference>
<dbReference type="InterPro" id="IPR017871">
    <property type="entry name" value="ABC_transporter-like_CS"/>
</dbReference>
<dbReference type="CDD" id="cd03221">
    <property type="entry name" value="ABCF_EF-3"/>
    <property type="match status" value="1"/>
</dbReference>
<keyword evidence="2" id="KW-0547">Nucleotide-binding</keyword>
<reference evidence="6 7" key="1">
    <citation type="submission" date="2018-07" db="EMBL/GenBank/DDBJ databases">
        <title>Genomic Encyclopedia of Type Strains, Phase IV (KMG-IV): sequencing the most valuable type-strain genomes for metagenomic binning, comparative biology and taxonomic classification.</title>
        <authorList>
            <person name="Goeker M."/>
        </authorList>
    </citation>
    <scope>NUCLEOTIDE SEQUENCE [LARGE SCALE GENOMIC DNA]</scope>
    <source>
        <strain evidence="6 7">DSM 26725</strain>
    </source>
</reference>
<evidence type="ECO:0000313" key="6">
    <source>
        <dbReference type="EMBL" id="RED15034.1"/>
    </source>
</evidence>
<dbReference type="Proteomes" id="UP000256310">
    <property type="component" value="Unassembled WGS sequence"/>
</dbReference>
<comment type="caution">
    <text evidence="6">The sequence shown here is derived from an EMBL/GenBank/DDBJ whole genome shotgun (WGS) entry which is preliminary data.</text>
</comment>
<dbReference type="EMBL" id="QRDP01000004">
    <property type="protein sequence ID" value="RED15034.1"/>
    <property type="molecule type" value="Genomic_DNA"/>
</dbReference>
<sequence length="526" mass="56487">MSAFLTLDSLSLETPDRHPLITNLSLAVGAERVGLVGRNGSGKSTLLRALVGEIDPVGGKIVRSGRVAMLRQISAALPTTISSALGVESPLARLQRIEAGNPREGDLDKADWGLKARIETALAEGGLPALALDRQLGSLSGGEQTRLALAAVLLQEPDLILLDEPTNNLDGAGRETIGRLLEQWRGGVIVASHDRTLLEDMDRIVHVSPTCATIVGGGWSTFVAERDAERERTAAELESAEQAVRGAGRSAQRAREKQERRDGMGRARRAKRADPKVYLDAQQQRAERTAGRGAGLSERKVGEAEDRLEQVRSRIAIHQPIRIDLPPTGLPSNREMLAFDAVTHDRLGDPDFSPLSFTMHGPERLAITGPNGSGKSTLLRIATGEITPAGGEARRVSGRLALLDQALTLLDGEESLLHNMRRISPGLSGQEARAALARFAFRNIWADRQAGSLSGGERIRLALAGVVTRAEPPQLLLLDEPTNHLDIESTELLEHALAGYDGAILCVSHDEAFLRAIGVERRIALG</sequence>
<gene>
    <name evidence="6" type="ORF">DFR46_0018</name>
</gene>
<dbReference type="PANTHER" id="PTHR19211:SF6">
    <property type="entry name" value="BLL7188 PROTEIN"/>
    <property type="match status" value="1"/>
</dbReference>
<feature type="domain" description="ABC transporter" evidence="5">
    <location>
        <begin position="5"/>
        <end position="234"/>
    </location>
</feature>
<dbReference type="SMART" id="SM00382">
    <property type="entry name" value="AAA"/>
    <property type="match status" value="2"/>
</dbReference>
<feature type="domain" description="ABC transporter" evidence="5">
    <location>
        <begin position="337"/>
        <end position="526"/>
    </location>
</feature>
<name>A0A3D9FB23_9SPHN</name>
<feature type="region of interest" description="Disordered" evidence="4">
    <location>
        <begin position="235"/>
        <end position="305"/>
    </location>
</feature>
<dbReference type="GO" id="GO:0016887">
    <property type="term" value="F:ATP hydrolysis activity"/>
    <property type="evidence" value="ECO:0007669"/>
    <property type="project" value="InterPro"/>
</dbReference>
<keyword evidence="3" id="KW-0067">ATP-binding</keyword>
<accession>A0A3D9FB23</accession>
<dbReference type="Gene3D" id="3.40.50.300">
    <property type="entry name" value="P-loop containing nucleotide triphosphate hydrolases"/>
    <property type="match status" value="2"/>
</dbReference>
<dbReference type="PROSITE" id="PS00211">
    <property type="entry name" value="ABC_TRANSPORTER_1"/>
    <property type="match status" value="1"/>
</dbReference>
<evidence type="ECO:0000256" key="4">
    <source>
        <dbReference type="SAM" id="MobiDB-lite"/>
    </source>
</evidence>
<dbReference type="GO" id="GO:0005524">
    <property type="term" value="F:ATP binding"/>
    <property type="evidence" value="ECO:0007669"/>
    <property type="project" value="UniProtKB-KW"/>
</dbReference>
<dbReference type="Pfam" id="PF00005">
    <property type="entry name" value="ABC_tran"/>
    <property type="match status" value="2"/>
</dbReference>
<dbReference type="InterPro" id="IPR050611">
    <property type="entry name" value="ABCF"/>
</dbReference>
<dbReference type="AlphaFoldDB" id="A0A3D9FB23"/>
<dbReference type="SUPFAM" id="SSF52540">
    <property type="entry name" value="P-loop containing nucleoside triphosphate hydrolases"/>
    <property type="match status" value="2"/>
</dbReference>
<dbReference type="PROSITE" id="PS50893">
    <property type="entry name" value="ABC_TRANSPORTER_2"/>
    <property type="match status" value="2"/>
</dbReference>
<protein>
    <submittedName>
        <fullName evidence="6">ATPase subunit of ABC transporter with duplicated ATPase domains</fullName>
    </submittedName>
</protein>
<dbReference type="PANTHER" id="PTHR19211">
    <property type="entry name" value="ATP-BINDING TRANSPORT PROTEIN-RELATED"/>
    <property type="match status" value="1"/>
</dbReference>
<evidence type="ECO:0000313" key="7">
    <source>
        <dbReference type="Proteomes" id="UP000256310"/>
    </source>
</evidence>
<organism evidence="6 7">
    <name type="scientific">Parasphingopyxis lamellibrachiae</name>
    <dbReference type="NCBI Taxonomy" id="680125"/>
    <lineage>
        <taxon>Bacteria</taxon>
        <taxon>Pseudomonadati</taxon>
        <taxon>Pseudomonadota</taxon>
        <taxon>Alphaproteobacteria</taxon>
        <taxon>Sphingomonadales</taxon>
        <taxon>Sphingomonadaceae</taxon>
        <taxon>Parasphingopyxis</taxon>
    </lineage>
</organism>
<evidence type="ECO:0000256" key="1">
    <source>
        <dbReference type="ARBA" id="ARBA00022737"/>
    </source>
</evidence>
<dbReference type="OrthoDB" id="9808609at2"/>
<dbReference type="InterPro" id="IPR027417">
    <property type="entry name" value="P-loop_NTPase"/>
</dbReference>
<feature type="compositionally biased region" description="Basic and acidic residues" evidence="4">
    <location>
        <begin position="253"/>
        <end position="265"/>
    </location>
</feature>
<proteinExistence type="predicted"/>
<dbReference type="InterPro" id="IPR003593">
    <property type="entry name" value="AAA+_ATPase"/>
</dbReference>
<evidence type="ECO:0000256" key="3">
    <source>
        <dbReference type="ARBA" id="ARBA00022840"/>
    </source>
</evidence>
<keyword evidence="7" id="KW-1185">Reference proteome</keyword>
<evidence type="ECO:0000256" key="2">
    <source>
        <dbReference type="ARBA" id="ARBA00022741"/>
    </source>
</evidence>